<protein>
    <submittedName>
        <fullName evidence="3">PTS fructose transporter subunit IIA</fullName>
    </submittedName>
</protein>
<name>A0A7G8T653_9FIRM</name>
<organism evidence="3 4">
    <name type="scientific">Caproicibacter fermentans</name>
    <dbReference type="NCBI Taxonomy" id="2576756"/>
    <lineage>
        <taxon>Bacteria</taxon>
        <taxon>Bacillati</taxon>
        <taxon>Bacillota</taxon>
        <taxon>Clostridia</taxon>
        <taxon>Eubacteriales</taxon>
        <taxon>Acutalibacteraceae</taxon>
        <taxon>Caproicibacter</taxon>
    </lineage>
</organism>
<evidence type="ECO:0000256" key="1">
    <source>
        <dbReference type="ARBA" id="ARBA00022679"/>
    </source>
</evidence>
<keyword evidence="1" id="KW-0808">Transferase</keyword>
<gene>
    <name evidence="3" type="ORF">HCR03_09825</name>
</gene>
<feature type="domain" description="PTS EIIA type-4" evidence="2">
    <location>
        <begin position="1"/>
        <end position="120"/>
    </location>
</feature>
<dbReference type="KEGG" id="cfem:HCR03_09825"/>
<dbReference type="Proteomes" id="UP000515909">
    <property type="component" value="Chromosome"/>
</dbReference>
<evidence type="ECO:0000313" key="4">
    <source>
        <dbReference type="Proteomes" id="UP000515909"/>
    </source>
</evidence>
<dbReference type="AlphaFoldDB" id="A0A7G8T653"/>
<dbReference type="RefSeq" id="WP_187034129.1">
    <property type="nucleotide sequence ID" value="NZ_CP060286.1"/>
</dbReference>
<reference evidence="3 4" key="1">
    <citation type="submission" date="2020-08" db="EMBL/GenBank/DDBJ databases">
        <title>The isolate Caproiciproducens sp. 7D4C2 produces n-caproate at mildly acidic conditions from hexoses: genome and rBOX comparison with related strains and chain-elongating bacteria.</title>
        <authorList>
            <person name="Esquivel-Elizondo S."/>
            <person name="Bagci C."/>
            <person name="Temovska M."/>
            <person name="Jeon B.S."/>
            <person name="Bessarab I."/>
            <person name="Williams R.B.H."/>
            <person name="Huson D.H."/>
            <person name="Angenent L.T."/>
        </authorList>
    </citation>
    <scope>NUCLEOTIDE SEQUENCE [LARGE SCALE GENOMIC DNA]</scope>
    <source>
        <strain evidence="3 4">7D4C2</strain>
    </source>
</reference>
<dbReference type="GO" id="GO:0016020">
    <property type="term" value="C:membrane"/>
    <property type="evidence" value="ECO:0007669"/>
    <property type="project" value="InterPro"/>
</dbReference>
<dbReference type="GO" id="GO:0016740">
    <property type="term" value="F:transferase activity"/>
    <property type="evidence" value="ECO:0007669"/>
    <property type="project" value="UniProtKB-KW"/>
</dbReference>
<dbReference type="InterPro" id="IPR051471">
    <property type="entry name" value="Bacterial_PTS_sugar_comp"/>
</dbReference>
<dbReference type="PROSITE" id="PS51096">
    <property type="entry name" value="PTS_EIIA_TYPE_4"/>
    <property type="match status" value="1"/>
</dbReference>
<dbReference type="Gene3D" id="3.40.50.510">
    <property type="entry name" value="Phosphotransferase system, mannose-type IIA component"/>
    <property type="match status" value="1"/>
</dbReference>
<dbReference type="InterPro" id="IPR036662">
    <property type="entry name" value="PTS_EIIA_man-typ_sf"/>
</dbReference>
<dbReference type="InterPro" id="IPR004701">
    <property type="entry name" value="PTS_EIIA_man-typ"/>
</dbReference>
<accession>A0A7G8T653</accession>
<dbReference type="SUPFAM" id="SSF53062">
    <property type="entry name" value="PTS system fructose IIA component-like"/>
    <property type="match status" value="1"/>
</dbReference>
<dbReference type="EMBL" id="CP060286">
    <property type="protein sequence ID" value="QNK39094.1"/>
    <property type="molecule type" value="Genomic_DNA"/>
</dbReference>
<evidence type="ECO:0000259" key="2">
    <source>
        <dbReference type="PROSITE" id="PS51096"/>
    </source>
</evidence>
<evidence type="ECO:0000313" key="3">
    <source>
        <dbReference type="EMBL" id="QNK39094.1"/>
    </source>
</evidence>
<sequence>MKILLVSHGKFAEGLCNTMHRFFGADNIFCAAVTEKDGSAKLRETVENYLAQWEGEQVIICSDMMGGSANQTVYPFLSRPNTFLVAGMNLPLVMQLHLEDGDITADALREMIKDAKTEIVLVNDMDFTQKGEDDE</sequence>
<dbReference type="Pfam" id="PF03610">
    <property type="entry name" value="EIIA-man"/>
    <property type="match status" value="1"/>
</dbReference>
<dbReference type="GO" id="GO:0009401">
    <property type="term" value="P:phosphoenolpyruvate-dependent sugar phosphotransferase system"/>
    <property type="evidence" value="ECO:0007669"/>
    <property type="project" value="InterPro"/>
</dbReference>
<dbReference type="PANTHER" id="PTHR33799:SF1">
    <property type="entry name" value="PTS SYSTEM MANNOSE-SPECIFIC EIIAB COMPONENT-RELATED"/>
    <property type="match status" value="1"/>
</dbReference>
<proteinExistence type="predicted"/>
<dbReference type="PANTHER" id="PTHR33799">
    <property type="entry name" value="PTS PERMEASE-RELATED-RELATED"/>
    <property type="match status" value="1"/>
</dbReference>